<evidence type="ECO:0000313" key="9">
    <source>
        <dbReference type="EMBL" id="MDJ1480793.1"/>
    </source>
</evidence>
<dbReference type="EMBL" id="JASJOS010000004">
    <property type="protein sequence ID" value="MDJ1480793.1"/>
    <property type="molecule type" value="Genomic_DNA"/>
</dbReference>
<feature type="transmembrane region" description="Helical" evidence="7">
    <location>
        <begin position="22"/>
        <end position="44"/>
    </location>
</feature>
<sequence length="227" mass="25002">MKAEDIKIDDFTRIFFGDAPPVFLIEVIIRFLIIFIILVVALRLSGKSQVLSRNRSELAALVSLAAAIGVPLQQPSRGLIPALIVAIVIVGIQRLVSLWAFSNEKFSNVVNGKYSTLVEDGVLQLKALRKIGLPKERIVAAIRQSGTAHLGTIERLYMEADGTFTIIENKQAKPGLSMIPIWDREFRDQQKKAPNVQVCSQCGSPQPAGKQTCPVCSHNKWEEAIVS</sequence>
<dbReference type="Proteomes" id="UP001241110">
    <property type="component" value="Unassembled WGS sequence"/>
</dbReference>
<evidence type="ECO:0000313" key="10">
    <source>
        <dbReference type="Proteomes" id="UP001241110"/>
    </source>
</evidence>
<accession>A0AAE3QNW8</accession>
<organism evidence="9 10">
    <name type="scientific">Xanthocytophaga flava</name>
    <dbReference type="NCBI Taxonomy" id="3048013"/>
    <lineage>
        <taxon>Bacteria</taxon>
        <taxon>Pseudomonadati</taxon>
        <taxon>Bacteroidota</taxon>
        <taxon>Cytophagia</taxon>
        <taxon>Cytophagales</taxon>
        <taxon>Rhodocytophagaceae</taxon>
        <taxon>Xanthocytophaga</taxon>
    </lineage>
</organism>
<dbReference type="Gene3D" id="3.30.240.20">
    <property type="entry name" value="bsu07140 like domains"/>
    <property type="match status" value="1"/>
</dbReference>
<evidence type="ECO:0000256" key="7">
    <source>
        <dbReference type="SAM" id="Phobius"/>
    </source>
</evidence>
<evidence type="ECO:0000256" key="5">
    <source>
        <dbReference type="ARBA" id="ARBA00022989"/>
    </source>
</evidence>
<protein>
    <submittedName>
        <fullName evidence="9">DUF421 domain-containing protein</fullName>
    </submittedName>
</protein>
<keyword evidence="6 7" id="KW-0472">Membrane</keyword>
<comment type="subcellular location">
    <subcellularLocation>
        <location evidence="1">Cell membrane</location>
        <topology evidence="1">Multi-pass membrane protein</topology>
    </subcellularLocation>
</comment>
<dbReference type="GO" id="GO:0005886">
    <property type="term" value="C:plasma membrane"/>
    <property type="evidence" value="ECO:0007669"/>
    <property type="project" value="UniProtKB-SubCell"/>
</dbReference>
<reference evidence="9" key="1">
    <citation type="submission" date="2023-05" db="EMBL/GenBank/DDBJ databases">
        <authorList>
            <person name="Zhang X."/>
        </authorList>
    </citation>
    <scope>NUCLEOTIDE SEQUENCE</scope>
    <source>
        <strain evidence="9">YF14B1</strain>
    </source>
</reference>
<dbReference type="Pfam" id="PF04239">
    <property type="entry name" value="DUF421"/>
    <property type="match status" value="1"/>
</dbReference>
<dbReference type="AlphaFoldDB" id="A0AAE3QNW8"/>
<dbReference type="PANTHER" id="PTHR34582">
    <property type="entry name" value="UPF0702 TRANSMEMBRANE PROTEIN YCAP"/>
    <property type="match status" value="1"/>
</dbReference>
<dbReference type="InterPro" id="IPR023090">
    <property type="entry name" value="UPF0702_alpha/beta_dom_sf"/>
</dbReference>
<evidence type="ECO:0000256" key="3">
    <source>
        <dbReference type="ARBA" id="ARBA00022475"/>
    </source>
</evidence>
<dbReference type="InterPro" id="IPR007353">
    <property type="entry name" value="DUF421"/>
</dbReference>
<evidence type="ECO:0000256" key="6">
    <source>
        <dbReference type="ARBA" id="ARBA00023136"/>
    </source>
</evidence>
<keyword evidence="4 7" id="KW-0812">Transmembrane</keyword>
<dbReference type="RefSeq" id="WP_313977758.1">
    <property type="nucleotide sequence ID" value="NZ_JASJOS010000004.1"/>
</dbReference>
<feature type="domain" description="YetF C-terminal" evidence="8">
    <location>
        <begin position="103"/>
        <end position="183"/>
    </location>
</feature>
<evidence type="ECO:0000256" key="4">
    <source>
        <dbReference type="ARBA" id="ARBA00022692"/>
    </source>
</evidence>
<comment type="similarity">
    <text evidence="2">Belongs to the UPF0702 family.</text>
</comment>
<keyword evidence="3" id="KW-1003">Cell membrane</keyword>
<feature type="transmembrane region" description="Helical" evidence="7">
    <location>
        <begin position="79"/>
        <end position="101"/>
    </location>
</feature>
<comment type="caution">
    <text evidence="9">The sequence shown here is derived from an EMBL/GenBank/DDBJ whole genome shotgun (WGS) entry which is preliminary data.</text>
</comment>
<name>A0AAE3QNW8_9BACT</name>
<evidence type="ECO:0000256" key="2">
    <source>
        <dbReference type="ARBA" id="ARBA00006448"/>
    </source>
</evidence>
<proteinExistence type="inferred from homology"/>
<evidence type="ECO:0000256" key="1">
    <source>
        <dbReference type="ARBA" id="ARBA00004651"/>
    </source>
</evidence>
<dbReference type="PANTHER" id="PTHR34582:SF6">
    <property type="entry name" value="UPF0702 TRANSMEMBRANE PROTEIN YCAP"/>
    <property type="match status" value="1"/>
</dbReference>
<gene>
    <name evidence="9" type="ORF">QNI16_09895</name>
</gene>
<keyword evidence="5 7" id="KW-1133">Transmembrane helix</keyword>
<evidence type="ECO:0000259" key="8">
    <source>
        <dbReference type="Pfam" id="PF04239"/>
    </source>
</evidence>